<dbReference type="SUPFAM" id="SSF55811">
    <property type="entry name" value="Nudix"/>
    <property type="match status" value="1"/>
</dbReference>
<comment type="caution">
    <text evidence="4">The sequence shown here is derived from an EMBL/GenBank/DDBJ whole genome shotgun (WGS) entry which is preliminary data.</text>
</comment>
<dbReference type="GO" id="GO:0006753">
    <property type="term" value="P:nucleoside phosphate metabolic process"/>
    <property type="evidence" value="ECO:0007669"/>
    <property type="project" value="TreeGrafter"/>
</dbReference>
<dbReference type="InterPro" id="IPR020084">
    <property type="entry name" value="NUDIX_hydrolase_CS"/>
</dbReference>
<keyword evidence="2" id="KW-0378">Hydrolase</keyword>
<sequence>MDTKIRKWQEISREIVFEKYGRKIERANYKLPDNKVSDFYIKSEGIAAGILAITKDNKVIVVEEFRPGPNEVLLEMPGGFVDPNEKPEDTIARELLEETGYKGNVQFVTRTLDDAYSTMDRYCFVATDCEKVSEPKPSDKEFVEVKLISIEEFRQNLKSGRMTDVEVGYLCLDYLNLL</sequence>
<organism evidence="4 5">
    <name type="scientific">Candidatus Woesebacteria bacterium GW2011_GWA1_40_43</name>
    <dbReference type="NCBI Taxonomy" id="1618553"/>
    <lineage>
        <taxon>Bacteria</taxon>
        <taxon>Candidatus Woeseibacteriota</taxon>
    </lineage>
</organism>
<accession>A0A0G0SIM4</accession>
<evidence type="ECO:0000256" key="2">
    <source>
        <dbReference type="ARBA" id="ARBA00022801"/>
    </source>
</evidence>
<name>A0A0G0SIM4_9BACT</name>
<dbReference type="EMBL" id="LBZA01000004">
    <property type="protein sequence ID" value="KKR64649.1"/>
    <property type="molecule type" value="Genomic_DNA"/>
</dbReference>
<protein>
    <submittedName>
        <fullName evidence="4">ADP-ribose pyrophosphatase</fullName>
    </submittedName>
</protein>
<dbReference type="PANTHER" id="PTHR11839:SF18">
    <property type="entry name" value="NUDIX HYDROLASE DOMAIN-CONTAINING PROTEIN"/>
    <property type="match status" value="1"/>
</dbReference>
<dbReference type="PANTHER" id="PTHR11839">
    <property type="entry name" value="UDP/ADP-SUGAR PYROPHOSPHATASE"/>
    <property type="match status" value="1"/>
</dbReference>
<dbReference type="Proteomes" id="UP000034293">
    <property type="component" value="Unassembled WGS sequence"/>
</dbReference>
<comment type="cofactor">
    <cofactor evidence="1">
        <name>Mg(2+)</name>
        <dbReference type="ChEBI" id="CHEBI:18420"/>
    </cofactor>
</comment>
<evidence type="ECO:0000256" key="1">
    <source>
        <dbReference type="ARBA" id="ARBA00001946"/>
    </source>
</evidence>
<feature type="domain" description="Nudix hydrolase" evidence="3">
    <location>
        <begin position="43"/>
        <end position="170"/>
    </location>
</feature>
<dbReference type="PROSITE" id="PS51462">
    <property type="entry name" value="NUDIX"/>
    <property type="match status" value="1"/>
</dbReference>
<dbReference type="GO" id="GO:0016787">
    <property type="term" value="F:hydrolase activity"/>
    <property type="evidence" value="ECO:0007669"/>
    <property type="project" value="UniProtKB-KW"/>
</dbReference>
<evidence type="ECO:0000313" key="4">
    <source>
        <dbReference type="EMBL" id="KKR64649.1"/>
    </source>
</evidence>
<dbReference type="InterPro" id="IPR000086">
    <property type="entry name" value="NUDIX_hydrolase_dom"/>
</dbReference>
<reference evidence="4 5" key="1">
    <citation type="journal article" date="2015" name="Nature">
        <title>rRNA introns, odd ribosomes, and small enigmatic genomes across a large radiation of phyla.</title>
        <authorList>
            <person name="Brown C.T."/>
            <person name="Hug L.A."/>
            <person name="Thomas B.C."/>
            <person name="Sharon I."/>
            <person name="Castelle C.J."/>
            <person name="Singh A."/>
            <person name="Wilkins M.J."/>
            <person name="Williams K.H."/>
            <person name="Banfield J.F."/>
        </authorList>
    </citation>
    <scope>NUCLEOTIDE SEQUENCE [LARGE SCALE GENOMIC DNA]</scope>
</reference>
<dbReference type="Pfam" id="PF00293">
    <property type="entry name" value="NUDIX"/>
    <property type="match status" value="1"/>
</dbReference>
<gene>
    <name evidence="4" type="ORF">UU02_C0004G0011</name>
</gene>
<dbReference type="PROSITE" id="PS00893">
    <property type="entry name" value="NUDIX_BOX"/>
    <property type="match status" value="1"/>
</dbReference>
<dbReference type="Gene3D" id="3.90.79.10">
    <property type="entry name" value="Nucleoside Triphosphate Pyrophosphohydrolase"/>
    <property type="match status" value="1"/>
</dbReference>
<evidence type="ECO:0000259" key="3">
    <source>
        <dbReference type="PROSITE" id="PS51462"/>
    </source>
</evidence>
<dbReference type="InterPro" id="IPR015797">
    <property type="entry name" value="NUDIX_hydrolase-like_dom_sf"/>
</dbReference>
<dbReference type="AlphaFoldDB" id="A0A0G0SIM4"/>
<dbReference type="GO" id="GO:0019693">
    <property type="term" value="P:ribose phosphate metabolic process"/>
    <property type="evidence" value="ECO:0007669"/>
    <property type="project" value="TreeGrafter"/>
</dbReference>
<evidence type="ECO:0000313" key="5">
    <source>
        <dbReference type="Proteomes" id="UP000034293"/>
    </source>
</evidence>
<dbReference type="CDD" id="cd03424">
    <property type="entry name" value="NUDIX_ADPRase_Nudt5_UGPPase_Nudt14"/>
    <property type="match status" value="1"/>
</dbReference>
<proteinExistence type="predicted"/>